<evidence type="ECO:0000313" key="2">
    <source>
        <dbReference type="Proteomes" id="UP000661280"/>
    </source>
</evidence>
<gene>
    <name evidence="1" type="ORF">AKAW2_50562A</name>
</gene>
<dbReference type="GeneID" id="64961542"/>
<reference evidence="1" key="2">
    <citation type="submission" date="2021-02" db="EMBL/GenBank/DDBJ databases">
        <title>Aspergillus luchuensis mut. kawachii IFO 4304 genome sequence.</title>
        <authorList>
            <person name="Mori K."/>
            <person name="Kadooka C."/>
            <person name="Goto M."/>
            <person name="Futagami T."/>
        </authorList>
    </citation>
    <scope>NUCLEOTIDE SEQUENCE</scope>
    <source>
        <strain evidence="1">IFO 4308</strain>
    </source>
</reference>
<sequence length="374" mass="42006">MLPSTVIWEGILQRYSKYGDAGCDVSERLTILAAMNSRTPSRANSVTVSASSPASIAGHTRYIEMLLEVDHMPWVYNIIASVAHWVLLAGYLVIPDSEPAPPRDCLCVLRDRDYASDMALLEMAQQLHLARRSGIYVRIPSYVSVHVAGLETSRELRNELEEKYRRLELNTFCELFAQVRETTTDRCANTREFVDRIGPEYVLVVDAIQNDKDPVNPSTIGNRLAYAEQTVQRKEAATFPHRAPGSSSNTSINSVQKTARKCAYCEKRSRVTGVLEETALRAHRETLDTAGNPMAVEGIATVKLTLREKFNRPLVLKNVYFAPQVGMELISVPKLLRDRYSVVAHPRNAFVQRRGRTVGTAYHAVEDLRDIMNL</sequence>
<dbReference type="Proteomes" id="UP000661280">
    <property type="component" value="Chromosome 5"/>
</dbReference>
<protein>
    <submittedName>
        <fullName evidence="1">Uncharacterized protein</fullName>
    </submittedName>
</protein>
<evidence type="ECO:0000313" key="1">
    <source>
        <dbReference type="EMBL" id="BCS00221.1"/>
    </source>
</evidence>
<dbReference type="RefSeq" id="XP_041543983.1">
    <property type="nucleotide sequence ID" value="XM_041690394.1"/>
</dbReference>
<dbReference type="AlphaFoldDB" id="A0A7R7ZZK9"/>
<proteinExistence type="predicted"/>
<keyword evidence="2" id="KW-1185">Reference proteome</keyword>
<dbReference type="KEGG" id="aluc:AKAW2_50562A"/>
<accession>A0A7R7ZZK9</accession>
<dbReference type="OrthoDB" id="4501190at2759"/>
<dbReference type="EMBL" id="AP024429">
    <property type="protein sequence ID" value="BCS00221.1"/>
    <property type="molecule type" value="Genomic_DNA"/>
</dbReference>
<organism evidence="1 2">
    <name type="scientific">Aspergillus kawachii</name>
    <name type="common">White koji mold</name>
    <name type="synonym">Aspergillus awamori var. kawachi</name>
    <dbReference type="NCBI Taxonomy" id="1069201"/>
    <lineage>
        <taxon>Eukaryota</taxon>
        <taxon>Fungi</taxon>
        <taxon>Dikarya</taxon>
        <taxon>Ascomycota</taxon>
        <taxon>Pezizomycotina</taxon>
        <taxon>Eurotiomycetes</taxon>
        <taxon>Eurotiomycetidae</taxon>
        <taxon>Eurotiales</taxon>
        <taxon>Aspergillaceae</taxon>
        <taxon>Aspergillus</taxon>
        <taxon>Aspergillus subgen. Circumdati</taxon>
    </lineage>
</organism>
<name>A0A7R7ZZK9_ASPKA</name>
<reference evidence="1" key="1">
    <citation type="submission" date="2021-01" db="EMBL/GenBank/DDBJ databases">
        <authorList>
            <consortium name="Aspergillus luchuensis mut. kawachii IFO 4304 genome sequencing consortium"/>
            <person name="Kazuki M."/>
            <person name="Futagami T."/>
        </authorList>
    </citation>
    <scope>NUCLEOTIDE SEQUENCE</scope>
    <source>
        <strain evidence="1">IFO 4308</strain>
    </source>
</reference>